<dbReference type="PANTHER" id="PTHR43649">
    <property type="entry name" value="ARABINOSE-BINDING PROTEIN-RELATED"/>
    <property type="match status" value="1"/>
</dbReference>
<dbReference type="AlphaFoldDB" id="S0FKI8"/>
<evidence type="ECO:0000259" key="2">
    <source>
        <dbReference type="Pfam" id="PF12010"/>
    </source>
</evidence>
<dbReference type="Pfam" id="PF13416">
    <property type="entry name" value="SBP_bac_8"/>
    <property type="match status" value="1"/>
</dbReference>
<evidence type="ECO:0000256" key="1">
    <source>
        <dbReference type="SAM" id="SignalP"/>
    </source>
</evidence>
<comment type="caution">
    <text evidence="3">The sequence shown here is derived from an EMBL/GenBank/DDBJ whole genome shotgun (WGS) entry which is preliminary data.</text>
</comment>
<keyword evidence="3" id="KW-0813">Transport</keyword>
<proteinExistence type="predicted"/>
<dbReference type="Pfam" id="PF12010">
    <property type="entry name" value="DUF3502"/>
    <property type="match status" value="1"/>
</dbReference>
<accession>S0FKI8</accession>
<feature type="chain" id="PRO_5038651886" evidence="1">
    <location>
        <begin position="26"/>
        <end position="519"/>
    </location>
</feature>
<dbReference type="PANTHER" id="PTHR43649:SF17">
    <property type="entry name" value="ABC TRANSPORTER SOLUTE BINDING PROTEIN-SUGAR TRANSPORT"/>
    <property type="match status" value="1"/>
</dbReference>
<dbReference type="STRING" id="1195236.CTER_5363"/>
<gene>
    <name evidence="3" type="ORF">CTER_5363</name>
</gene>
<dbReference type="EMBL" id="AORV01000078">
    <property type="protein sequence ID" value="EMS69043.1"/>
    <property type="molecule type" value="Genomic_DNA"/>
</dbReference>
<organism evidence="3 4">
    <name type="scientific">Ruminiclostridium cellobioparum subsp. termitidis CT1112</name>
    <dbReference type="NCBI Taxonomy" id="1195236"/>
    <lineage>
        <taxon>Bacteria</taxon>
        <taxon>Bacillati</taxon>
        <taxon>Bacillota</taxon>
        <taxon>Clostridia</taxon>
        <taxon>Eubacteriales</taxon>
        <taxon>Oscillospiraceae</taxon>
        <taxon>Ruminiclostridium</taxon>
    </lineage>
</organism>
<reference evidence="3 4" key="1">
    <citation type="journal article" date="2013" name="Genome Announc.">
        <title>Draft Genome Sequence of the Cellulolytic, Mesophilic, Anaerobic Bacterium Clostridium termitidis Strain CT1112 (DSM 5398).</title>
        <authorList>
            <person name="Lal S."/>
            <person name="Ramachandran U."/>
            <person name="Zhang X."/>
            <person name="Munir R."/>
            <person name="Sparling R."/>
            <person name="Levin D.B."/>
        </authorList>
    </citation>
    <scope>NUCLEOTIDE SEQUENCE [LARGE SCALE GENOMIC DNA]</scope>
    <source>
        <strain evidence="3 4">CT1112</strain>
    </source>
</reference>
<dbReference type="Proteomes" id="UP000014155">
    <property type="component" value="Unassembled WGS sequence"/>
</dbReference>
<sequence length="519" mass="57245">MYKSKKSKALTLTAGLLLLVSLVLSGCGKSNSTADGSSATSVASSTQQAATTQGTLEPYEIKWYIDAGPQQADINTVQEALNKQLEKSINATVNIVSVDFGNYDQKMQMVIASGEKFDLCFTANWANNYYQNVNKGAFLPLDDLLNQYAPTINETLPKIGWDAAKVKGKIYAIPNYQIWAMTNDIVVRKDLADKYKFDPKTVTKLEDLTPFFENVKKGEQGITPNGVTKGCLPWGRTLVMNGFDEIAGRDVPGVIRLGDADTKVVNQFESEEFKNNLKIVRDWYEKGYIRKDAATLSDMEADKKAGKVAFQFGGNYSPGADVGGKAQFGGNDVYDVPVSKSYLLTSSIIATMTAVSKTSEDPARAVMFYDLLFKDKTLYNTLTFGIENKHYKTNSDGTIEMIKNSGYDYSGCGWEFGNQFNAKFLKGQASNIWDETVKLNNSAEGSPILGFSFDPEPVKTELANCNSVVSEYSIMLETGSVDPDKKLPEFLNKLKIAGVDKLLAEEQKQIDQWKKDNGK</sequence>
<keyword evidence="1" id="KW-0732">Signal</keyword>
<feature type="signal peptide" evidence="1">
    <location>
        <begin position="1"/>
        <end position="25"/>
    </location>
</feature>
<evidence type="ECO:0000313" key="3">
    <source>
        <dbReference type="EMBL" id="EMS69043.1"/>
    </source>
</evidence>
<dbReference type="RefSeq" id="WP_004631206.1">
    <property type="nucleotide sequence ID" value="NZ_AORV01000078.1"/>
</dbReference>
<dbReference type="PATRIC" id="fig|1195236.3.peg.5496"/>
<dbReference type="SUPFAM" id="SSF53850">
    <property type="entry name" value="Periplasmic binding protein-like II"/>
    <property type="match status" value="1"/>
</dbReference>
<dbReference type="InterPro" id="IPR022627">
    <property type="entry name" value="DUF3502"/>
</dbReference>
<feature type="domain" description="DUF3502" evidence="2">
    <location>
        <begin position="447"/>
        <end position="515"/>
    </location>
</feature>
<keyword evidence="4" id="KW-1185">Reference proteome</keyword>
<evidence type="ECO:0000313" key="4">
    <source>
        <dbReference type="Proteomes" id="UP000014155"/>
    </source>
</evidence>
<dbReference type="eggNOG" id="COG1653">
    <property type="taxonomic scope" value="Bacteria"/>
</dbReference>
<dbReference type="InterPro" id="IPR006059">
    <property type="entry name" value="SBP"/>
</dbReference>
<name>S0FKI8_RUMCE</name>
<keyword evidence="3" id="KW-0762">Sugar transport</keyword>
<dbReference type="InterPro" id="IPR050490">
    <property type="entry name" value="Bact_solute-bd_prot1"/>
</dbReference>
<protein>
    <submittedName>
        <fullName evidence="3">ABC-type sugar transport system, periplasmic component</fullName>
    </submittedName>
</protein>
<dbReference type="PROSITE" id="PS51257">
    <property type="entry name" value="PROKAR_LIPOPROTEIN"/>
    <property type="match status" value="1"/>
</dbReference>
<dbReference type="Gene3D" id="3.40.190.10">
    <property type="entry name" value="Periplasmic binding protein-like II"/>
    <property type="match status" value="2"/>
</dbReference>